<keyword evidence="1" id="KW-0378">Hydrolase</keyword>
<dbReference type="InterPro" id="IPR006683">
    <property type="entry name" value="Thioestr_dom"/>
</dbReference>
<reference evidence="3 4" key="1">
    <citation type="submission" date="2019-08" db="EMBL/GenBank/DDBJ databases">
        <title>In-depth cultivation of the pig gut microbiome towards novel bacterial diversity and tailored functional studies.</title>
        <authorList>
            <person name="Wylensek D."/>
            <person name="Hitch T.C.A."/>
            <person name="Clavel T."/>
        </authorList>
    </citation>
    <scope>NUCLEOTIDE SEQUENCE [LARGE SCALE GENOMIC DNA]</scope>
    <source>
        <strain evidence="3 4">WCA-MUC-591-APC-3H</strain>
    </source>
</reference>
<dbReference type="GO" id="GO:0016289">
    <property type="term" value="F:acyl-CoA hydrolase activity"/>
    <property type="evidence" value="ECO:0007669"/>
    <property type="project" value="TreeGrafter"/>
</dbReference>
<dbReference type="PANTHER" id="PTHR42856">
    <property type="entry name" value="ACYL-COENZYME A THIOESTERASE PAAI"/>
    <property type="match status" value="1"/>
</dbReference>
<proteinExistence type="predicted"/>
<sequence>MRPRLLFCDIMGKRWKISPRKESDMIPLKEIQRVFENDQFATSNGMEIMEADINYSKCRMVIREEHKNARGAVMGGAIYTLADFAFAVAANPEHPETVTLDSSISFMNSTRGNVLYATARCEKDGRRTCCFNIEITDDTSTLVAAVRSTGMRVGTKPVEIDYNE</sequence>
<dbReference type="CDD" id="cd03443">
    <property type="entry name" value="PaaI_thioesterase"/>
    <property type="match status" value="1"/>
</dbReference>
<dbReference type="InterPro" id="IPR029069">
    <property type="entry name" value="HotDog_dom_sf"/>
</dbReference>
<dbReference type="Proteomes" id="UP000474676">
    <property type="component" value="Unassembled WGS sequence"/>
</dbReference>
<comment type="caution">
    <text evidence="3">The sequence shown here is derived from an EMBL/GenBank/DDBJ whole genome shotgun (WGS) entry which is preliminary data.</text>
</comment>
<dbReference type="Pfam" id="PF03061">
    <property type="entry name" value="4HBT"/>
    <property type="match status" value="1"/>
</dbReference>
<evidence type="ECO:0000313" key="4">
    <source>
        <dbReference type="Proteomes" id="UP000474676"/>
    </source>
</evidence>
<keyword evidence="4" id="KW-1185">Reference proteome</keyword>
<gene>
    <name evidence="3" type="ORF">FYJ64_06495</name>
</gene>
<evidence type="ECO:0000256" key="1">
    <source>
        <dbReference type="ARBA" id="ARBA00022801"/>
    </source>
</evidence>
<dbReference type="PANTHER" id="PTHR42856:SF1">
    <property type="entry name" value="ACYL-COENZYME A THIOESTERASE PAAI"/>
    <property type="match status" value="1"/>
</dbReference>
<dbReference type="EMBL" id="VUMZ01000005">
    <property type="protein sequence ID" value="MST51965.1"/>
    <property type="molecule type" value="Genomic_DNA"/>
</dbReference>
<name>A0A6L5Y675_9FIRM</name>
<evidence type="ECO:0000313" key="3">
    <source>
        <dbReference type="EMBL" id="MST51965.1"/>
    </source>
</evidence>
<evidence type="ECO:0000259" key="2">
    <source>
        <dbReference type="Pfam" id="PF03061"/>
    </source>
</evidence>
<dbReference type="Gene3D" id="3.10.129.10">
    <property type="entry name" value="Hotdog Thioesterase"/>
    <property type="match status" value="1"/>
</dbReference>
<feature type="domain" description="Thioesterase" evidence="2">
    <location>
        <begin position="71"/>
        <end position="143"/>
    </location>
</feature>
<protein>
    <submittedName>
        <fullName evidence="3">PaaI family thioesterase</fullName>
    </submittedName>
</protein>
<organism evidence="3 4">
    <name type="scientific">Hornefia butyriciproducens</name>
    <dbReference type="NCBI Taxonomy" id="2652293"/>
    <lineage>
        <taxon>Bacteria</taxon>
        <taxon>Bacillati</taxon>
        <taxon>Bacillota</taxon>
        <taxon>Clostridia</taxon>
        <taxon>Peptostreptococcales</taxon>
        <taxon>Anaerovoracaceae</taxon>
        <taxon>Hornefia</taxon>
    </lineage>
</organism>
<dbReference type="InterPro" id="IPR003736">
    <property type="entry name" value="PAAI_dom"/>
</dbReference>
<dbReference type="AlphaFoldDB" id="A0A6L5Y675"/>
<dbReference type="InterPro" id="IPR052723">
    <property type="entry name" value="Acyl-CoA_thioesterase_PaaI"/>
</dbReference>
<dbReference type="SUPFAM" id="SSF54637">
    <property type="entry name" value="Thioesterase/thiol ester dehydrase-isomerase"/>
    <property type="match status" value="1"/>
</dbReference>
<dbReference type="NCBIfam" id="TIGR00369">
    <property type="entry name" value="unchar_dom_1"/>
    <property type="match status" value="1"/>
</dbReference>
<accession>A0A6L5Y675</accession>